<protein>
    <submittedName>
        <fullName evidence="6">2-hydroxyacyl-CoA dehydratase</fullName>
    </submittedName>
</protein>
<proteinExistence type="inferred from homology"/>
<keyword evidence="4" id="KW-0408">Iron</keyword>
<dbReference type="PANTHER" id="PTHR30548">
    <property type="entry name" value="2-HYDROXYGLUTARYL-COA DEHYDRATASE, D-COMPONENT-RELATED"/>
    <property type="match status" value="1"/>
</dbReference>
<comment type="cofactor">
    <cofactor evidence="1">
        <name>[4Fe-4S] cluster</name>
        <dbReference type="ChEBI" id="CHEBI:49883"/>
    </cofactor>
</comment>
<evidence type="ECO:0000256" key="5">
    <source>
        <dbReference type="ARBA" id="ARBA00023014"/>
    </source>
</evidence>
<dbReference type="EMBL" id="DVJK01000139">
    <property type="protein sequence ID" value="HIS66912.1"/>
    <property type="molecule type" value="Genomic_DNA"/>
</dbReference>
<reference evidence="6" key="1">
    <citation type="submission" date="2020-10" db="EMBL/GenBank/DDBJ databases">
        <authorList>
            <person name="Gilroy R."/>
        </authorList>
    </citation>
    <scope>NUCLEOTIDE SEQUENCE</scope>
    <source>
        <strain evidence="6">ChiHjej10B9-9673</strain>
    </source>
</reference>
<dbReference type="PANTHER" id="PTHR30548:SF5">
    <property type="entry name" value="SUBUNIT OF OXYGEN-SENSITIVE 2-HYDROXYISOCAPROYL-COA DEHYDRATASE"/>
    <property type="match status" value="1"/>
</dbReference>
<evidence type="ECO:0000313" key="6">
    <source>
        <dbReference type="EMBL" id="HIS66912.1"/>
    </source>
</evidence>
<accession>A0A9D1FD97</accession>
<evidence type="ECO:0000313" key="7">
    <source>
        <dbReference type="Proteomes" id="UP000824001"/>
    </source>
</evidence>
<dbReference type="Proteomes" id="UP000824001">
    <property type="component" value="Unassembled WGS sequence"/>
</dbReference>
<dbReference type="Pfam" id="PF06050">
    <property type="entry name" value="HGD-D"/>
    <property type="match status" value="1"/>
</dbReference>
<evidence type="ECO:0000256" key="3">
    <source>
        <dbReference type="ARBA" id="ARBA00022723"/>
    </source>
</evidence>
<dbReference type="Gene3D" id="3.40.50.11890">
    <property type="match status" value="1"/>
</dbReference>
<dbReference type="AlphaFoldDB" id="A0A9D1FD97"/>
<evidence type="ECO:0000256" key="2">
    <source>
        <dbReference type="ARBA" id="ARBA00005806"/>
    </source>
</evidence>
<reference evidence="6" key="2">
    <citation type="journal article" date="2021" name="PeerJ">
        <title>Extensive microbial diversity within the chicken gut microbiome revealed by metagenomics and culture.</title>
        <authorList>
            <person name="Gilroy R."/>
            <person name="Ravi A."/>
            <person name="Getino M."/>
            <person name="Pursley I."/>
            <person name="Horton D.L."/>
            <person name="Alikhan N.F."/>
            <person name="Baker D."/>
            <person name="Gharbi K."/>
            <person name="Hall N."/>
            <person name="Watson M."/>
            <person name="Adriaenssens E.M."/>
            <person name="Foster-Nyarko E."/>
            <person name="Jarju S."/>
            <person name="Secka A."/>
            <person name="Antonio M."/>
            <person name="Oren A."/>
            <person name="Chaudhuri R.R."/>
            <person name="La Ragione R."/>
            <person name="Hildebrand F."/>
            <person name="Pallen M.J."/>
        </authorList>
    </citation>
    <scope>NUCLEOTIDE SEQUENCE</scope>
    <source>
        <strain evidence="6">ChiHjej10B9-9673</strain>
    </source>
</reference>
<evidence type="ECO:0000256" key="4">
    <source>
        <dbReference type="ARBA" id="ARBA00023004"/>
    </source>
</evidence>
<comment type="caution">
    <text evidence="6">The sequence shown here is derived from an EMBL/GenBank/DDBJ whole genome shotgun (WGS) entry which is preliminary data.</text>
</comment>
<dbReference type="GO" id="GO:0046872">
    <property type="term" value="F:metal ion binding"/>
    <property type="evidence" value="ECO:0007669"/>
    <property type="project" value="UniProtKB-KW"/>
</dbReference>
<dbReference type="Gene3D" id="3.40.50.11900">
    <property type="match status" value="1"/>
</dbReference>
<gene>
    <name evidence="6" type="ORF">IAC18_05050</name>
</gene>
<sequence length="393" mass="45183">MIEFEELLRSANNELVQRARAEGRLALAYNCSHIPEPLLDVPGCFGVRLRAPGCVSPDMATYYMTNRSCPYSKSILERAFEGGYNFIDALLGQECCTTMNRMEQYFEYCELIPNERFFVSCLDMPINRSEWHEGYYERQLRQKVIEPLERVYGVDFSDAALTEAIGRHNELCRVISAMGELRKAENPVITGYEFAVMQLCSLTCPKDLILPLLRETLEELQSREPEPGPWYRARVMVVGSEIDDPEFTKMLEMCGAYVCADRYCFGTLPGREEIELREGETPLHAIARHYLWNNHCPRAMGPKALIERKNYVYQKAKEFGAEGLIVESMKFCEYWGYERAQDAMWLTEGYELPGTLPVCQIERDYTTAAAGQLRTRFQAFVESLEIKRIQGAV</sequence>
<keyword evidence="5" id="KW-0411">Iron-sulfur</keyword>
<dbReference type="Gene3D" id="1.20.1270.370">
    <property type="match status" value="1"/>
</dbReference>
<name>A0A9D1FD97_9FIRM</name>
<organism evidence="6 7">
    <name type="scientific">Candidatus Scatomorpha merdipullorum</name>
    <dbReference type="NCBI Taxonomy" id="2840927"/>
    <lineage>
        <taxon>Bacteria</taxon>
        <taxon>Bacillati</taxon>
        <taxon>Bacillota</taxon>
        <taxon>Clostridia</taxon>
        <taxon>Eubacteriales</taxon>
        <taxon>Candidatus Scatomorpha</taxon>
    </lineage>
</organism>
<dbReference type="GO" id="GO:0051536">
    <property type="term" value="F:iron-sulfur cluster binding"/>
    <property type="evidence" value="ECO:0007669"/>
    <property type="project" value="UniProtKB-KW"/>
</dbReference>
<comment type="similarity">
    <text evidence="2">Belongs to the FldB/FldC dehydratase alpha/beta subunit family.</text>
</comment>
<evidence type="ECO:0000256" key="1">
    <source>
        <dbReference type="ARBA" id="ARBA00001966"/>
    </source>
</evidence>
<dbReference type="InterPro" id="IPR010327">
    <property type="entry name" value="FldB/FldC_alpha/beta"/>
</dbReference>
<keyword evidence="3" id="KW-0479">Metal-binding</keyword>
<dbReference type="GO" id="GO:0016836">
    <property type="term" value="F:hydro-lyase activity"/>
    <property type="evidence" value="ECO:0007669"/>
    <property type="project" value="UniProtKB-ARBA"/>
</dbReference>